<evidence type="ECO:0000313" key="1">
    <source>
        <dbReference type="EnsemblMetazoa" id="GBRI011769-PA"/>
    </source>
</evidence>
<accession>A0A1A9W9Z9</accession>
<sequence length="113" mass="13062">MYFNYWKHNYRCSSGSPCIIMALALIMKSFCLNGSLSMRYIGFCVGFLYAKCISADPPFGNNRVYEICISSTLQPQQAVERFLRNSYSGMNWKELENVTEYSEDNQEISSLYL</sequence>
<dbReference type="Proteomes" id="UP000091820">
    <property type="component" value="Unassembled WGS sequence"/>
</dbReference>
<reference evidence="2" key="1">
    <citation type="submission" date="2014-03" db="EMBL/GenBank/DDBJ databases">
        <authorList>
            <person name="Aksoy S."/>
            <person name="Warren W."/>
            <person name="Wilson R.K."/>
        </authorList>
    </citation>
    <scope>NUCLEOTIDE SEQUENCE [LARGE SCALE GENOMIC DNA]</scope>
    <source>
        <strain evidence="2">IAEA</strain>
    </source>
</reference>
<dbReference type="EnsemblMetazoa" id="GBRI011769-RA">
    <property type="protein sequence ID" value="GBRI011769-PA"/>
    <property type="gene ID" value="GBRI011769"/>
</dbReference>
<dbReference type="AlphaFoldDB" id="A0A1A9W9Z9"/>
<organism evidence="1 2">
    <name type="scientific">Glossina brevipalpis</name>
    <dbReference type="NCBI Taxonomy" id="37001"/>
    <lineage>
        <taxon>Eukaryota</taxon>
        <taxon>Metazoa</taxon>
        <taxon>Ecdysozoa</taxon>
        <taxon>Arthropoda</taxon>
        <taxon>Hexapoda</taxon>
        <taxon>Insecta</taxon>
        <taxon>Pterygota</taxon>
        <taxon>Neoptera</taxon>
        <taxon>Endopterygota</taxon>
        <taxon>Diptera</taxon>
        <taxon>Brachycera</taxon>
        <taxon>Muscomorpha</taxon>
        <taxon>Hippoboscoidea</taxon>
        <taxon>Glossinidae</taxon>
        <taxon>Glossina</taxon>
    </lineage>
</organism>
<reference evidence="1" key="2">
    <citation type="submission" date="2020-05" db="UniProtKB">
        <authorList>
            <consortium name="EnsemblMetazoa"/>
        </authorList>
    </citation>
    <scope>IDENTIFICATION</scope>
    <source>
        <strain evidence="1">IAEA</strain>
    </source>
</reference>
<dbReference type="VEuPathDB" id="VectorBase:GBRI011769"/>
<evidence type="ECO:0000313" key="2">
    <source>
        <dbReference type="Proteomes" id="UP000091820"/>
    </source>
</evidence>
<name>A0A1A9W9Z9_9MUSC</name>
<protein>
    <submittedName>
        <fullName evidence="1">Uncharacterized protein</fullName>
    </submittedName>
</protein>
<proteinExistence type="predicted"/>
<keyword evidence="2" id="KW-1185">Reference proteome</keyword>